<dbReference type="InterPro" id="IPR040141">
    <property type="entry name" value="ZPR1"/>
</dbReference>
<dbReference type="PANTHER" id="PTHR10876:SF0">
    <property type="entry name" value="ZINC FINGER PROTEIN ZPR1"/>
    <property type="match status" value="1"/>
</dbReference>
<keyword evidence="2" id="KW-0479">Metal-binding</keyword>
<dbReference type="Gene3D" id="2.20.25.420">
    <property type="entry name" value="ZPR1, zinc finger domain"/>
    <property type="match status" value="1"/>
</dbReference>
<dbReference type="InterPro" id="IPR004457">
    <property type="entry name" value="Znf_ZPR1"/>
</dbReference>
<evidence type="ECO:0000256" key="3">
    <source>
        <dbReference type="ARBA" id="ARBA00022771"/>
    </source>
</evidence>
<proteinExistence type="inferred from homology"/>
<dbReference type="SMART" id="SM00709">
    <property type="entry name" value="Zpr1"/>
    <property type="match status" value="1"/>
</dbReference>
<dbReference type="PANTHER" id="PTHR10876">
    <property type="entry name" value="ZINC FINGER PROTEIN ZPR1"/>
    <property type="match status" value="1"/>
</dbReference>
<dbReference type="Proteomes" id="UP000253099">
    <property type="component" value="Unassembled WGS sequence"/>
</dbReference>
<feature type="domain" description="Zinc finger ZPR1-type" evidence="5">
    <location>
        <begin position="9"/>
        <end position="165"/>
    </location>
</feature>
<dbReference type="Pfam" id="PF03367">
    <property type="entry name" value="Zn_ribbon_ZPR1"/>
    <property type="match status" value="1"/>
</dbReference>
<dbReference type="NCBIfam" id="TIGR00310">
    <property type="entry name" value="ZPR1_znf"/>
    <property type="match status" value="1"/>
</dbReference>
<comment type="similarity">
    <text evidence="1">Belongs to the ZPR1 family.</text>
</comment>
<accession>A0A366MBW5</accession>
<keyword evidence="7" id="KW-1185">Reference proteome</keyword>
<dbReference type="InterPro" id="IPR056180">
    <property type="entry name" value="ZPR1_jr_dom"/>
</dbReference>
<keyword evidence="3" id="KW-0863">Zinc-finger</keyword>
<evidence type="ECO:0000259" key="5">
    <source>
        <dbReference type="SMART" id="SM00709"/>
    </source>
</evidence>
<dbReference type="NCBIfam" id="TIGR00340">
    <property type="entry name" value="zpr1_rel"/>
    <property type="match status" value="1"/>
</dbReference>
<name>A0A366MBW5_9EURY</name>
<gene>
    <name evidence="6" type="ORF">ALNOE001_07990</name>
</gene>
<sequence length="194" mass="21371">MITLTKMKIDCPVCDGKQTAESETKTSNIPHFGDIFESTLICSACGYKHNDVICLEQKSPVKYTVAINKDSLGSRVVKSQSATVTIPELGLKVEPGLKSLGYVSNVEGVITRFEDGVKQALIIFDDEESQKNGKVILEQINALVKRGIEATLIIEDPFGHSNIMDINAKKELLSEEELKHLKTGFTIIEEDSLE</sequence>
<dbReference type="Pfam" id="PF22794">
    <property type="entry name" value="jr-ZPR1"/>
    <property type="match status" value="1"/>
</dbReference>
<dbReference type="AlphaFoldDB" id="A0A366MBW5"/>
<dbReference type="InterPro" id="IPR042451">
    <property type="entry name" value="ZPR1_A/B_dom"/>
</dbReference>
<keyword evidence="4" id="KW-0862">Zinc</keyword>
<evidence type="ECO:0000256" key="1">
    <source>
        <dbReference type="ARBA" id="ARBA00008354"/>
    </source>
</evidence>
<evidence type="ECO:0000313" key="7">
    <source>
        <dbReference type="Proteomes" id="UP000253099"/>
    </source>
</evidence>
<organism evidence="6 7">
    <name type="scientific">Candidatus Methanobinarius endosymbioticus</name>
    <dbReference type="NCBI Taxonomy" id="2006182"/>
    <lineage>
        <taxon>Archaea</taxon>
        <taxon>Methanobacteriati</taxon>
        <taxon>Methanobacteriota</taxon>
        <taxon>Methanomada group</taxon>
        <taxon>Methanobacteria</taxon>
        <taxon>Methanobacteriales</taxon>
        <taxon>Methanobacteriaceae</taxon>
        <taxon>Candidatus Methanobinarius</taxon>
    </lineage>
</organism>
<evidence type="ECO:0000256" key="4">
    <source>
        <dbReference type="ARBA" id="ARBA00022833"/>
    </source>
</evidence>
<dbReference type="GO" id="GO:0008270">
    <property type="term" value="F:zinc ion binding"/>
    <property type="evidence" value="ECO:0007669"/>
    <property type="project" value="UniProtKB-KW"/>
</dbReference>
<evidence type="ECO:0000256" key="2">
    <source>
        <dbReference type="ARBA" id="ARBA00022723"/>
    </source>
</evidence>
<evidence type="ECO:0000313" key="6">
    <source>
        <dbReference type="EMBL" id="RBQ23726.1"/>
    </source>
</evidence>
<dbReference type="Gene3D" id="2.60.120.1040">
    <property type="entry name" value="ZPR1, A/B domain"/>
    <property type="match status" value="1"/>
</dbReference>
<protein>
    <recommendedName>
        <fullName evidence="5">Zinc finger ZPR1-type domain-containing protein</fullName>
    </recommendedName>
</protein>
<comment type="caution">
    <text evidence="6">The sequence shown here is derived from an EMBL/GenBank/DDBJ whole genome shotgun (WGS) entry which is preliminary data.</text>
</comment>
<dbReference type="EMBL" id="NIZT01000020">
    <property type="protein sequence ID" value="RBQ23726.1"/>
    <property type="molecule type" value="Genomic_DNA"/>
</dbReference>
<dbReference type="InterPro" id="IPR042452">
    <property type="entry name" value="ZPR1_Znf1/2"/>
</dbReference>
<dbReference type="InterPro" id="IPR004470">
    <property type="entry name" value="ZPR1-like_arc"/>
</dbReference>
<reference evidence="6 7" key="1">
    <citation type="submission" date="2018-06" db="EMBL/GenBank/DDBJ databases">
        <title>Genomic insight into two independent archaeal endosymbiosis events.</title>
        <authorList>
            <person name="Lind A.E."/>
            <person name="Lewis W.H."/>
            <person name="Spang A."/>
            <person name="Guy L."/>
            <person name="Embley M.T."/>
            <person name="Ettema T.J.G."/>
        </authorList>
    </citation>
    <scope>NUCLEOTIDE SEQUENCE [LARGE SCALE GENOMIC DNA]</scope>
    <source>
        <strain evidence="6">NOE</strain>
    </source>
</reference>